<evidence type="ECO:0000313" key="4">
    <source>
        <dbReference type="RefSeq" id="XP_012937313.1"/>
    </source>
</evidence>
<gene>
    <name evidence="4" type="primary">LOC106011619</name>
</gene>
<evidence type="ECO:0000313" key="3">
    <source>
        <dbReference type="Proteomes" id="UP000694888"/>
    </source>
</evidence>
<proteinExistence type="predicted"/>
<dbReference type="Pfam" id="PF24887">
    <property type="entry name" value="EGF_STAB1-2"/>
    <property type="match status" value="1"/>
</dbReference>
<dbReference type="Proteomes" id="UP000694888">
    <property type="component" value="Unplaced"/>
</dbReference>
<reference evidence="4" key="1">
    <citation type="submission" date="2025-08" db="UniProtKB">
        <authorList>
            <consortium name="RefSeq"/>
        </authorList>
    </citation>
    <scope>IDENTIFICATION</scope>
</reference>
<dbReference type="InterPro" id="IPR056806">
    <property type="entry name" value="EGF_STAB1-2"/>
</dbReference>
<keyword evidence="3" id="KW-1185">Reference proteome</keyword>
<dbReference type="GeneID" id="106011619"/>
<organism evidence="3 4">
    <name type="scientific">Aplysia californica</name>
    <name type="common">California sea hare</name>
    <dbReference type="NCBI Taxonomy" id="6500"/>
    <lineage>
        <taxon>Eukaryota</taxon>
        <taxon>Metazoa</taxon>
        <taxon>Spiralia</taxon>
        <taxon>Lophotrochozoa</taxon>
        <taxon>Mollusca</taxon>
        <taxon>Gastropoda</taxon>
        <taxon>Heterobranchia</taxon>
        <taxon>Euthyneura</taxon>
        <taxon>Tectipleura</taxon>
        <taxon>Aplysiida</taxon>
        <taxon>Aplysioidea</taxon>
        <taxon>Aplysiidae</taxon>
        <taxon>Aplysia</taxon>
    </lineage>
</organism>
<name>A0ABM0ZYS3_APLCA</name>
<dbReference type="RefSeq" id="XP_012937313.1">
    <property type="nucleotide sequence ID" value="XM_013081859.2"/>
</dbReference>
<accession>A0ABM0ZYS3</accession>
<feature type="domain" description="Stabilin-1/2 EGF-like" evidence="2">
    <location>
        <begin position="29"/>
        <end position="73"/>
    </location>
</feature>
<feature type="signal peptide" evidence="1">
    <location>
        <begin position="1"/>
        <end position="24"/>
    </location>
</feature>
<sequence>MKRRALVSLFLALSALSQLPGTEGYCDSSRTNEFGPQCEYTCHCIYQLKSRCGEDGTCKHNQCQDGYFGTRCQYRNIAAGLTNLRFIDYNVDTCNLNRISEASVYAETTPFNFTWLRVSGEWGNIWAGYFQTPSYLLFTFSSSIAVKRRGKMQFLKMVDQFRSSFICDIILFSQSFLDTFNPPVAWPSFSFVA</sequence>
<evidence type="ECO:0000259" key="2">
    <source>
        <dbReference type="Pfam" id="PF24887"/>
    </source>
</evidence>
<evidence type="ECO:0000256" key="1">
    <source>
        <dbReference type="SAM" id="SignalP"/>
    </source>
</evidence>
<feature type="chain" id="PRO_5046807943" evidence="1">
    <location>
        <begin position="25"/>
        <end position="193"/>
    </location>
</feature>
<keyword evidence="1" id="KW-0732">Signal</keyword>
<protein>
    <submittedName>
        <fullName evidence="4">Uncharacterized protein LOC106011619</fullName>
    </submittedName>
</protein>